<name>A0ABS0L461_9BACT</name>
<keyword evidence="1" id="KW-0472">Membrane</keyword>
<protein>
    <submittedName>
        <fullName evidence="2">DUF2243 domain-containing protein</fullName>
    </submittedName>
</protein>
<evidence type="ECO:0000313" key="2">
    <source>
        <dbReference type="EMBL" id="MBG8554162.1"/>
    </source>
</evidence>
<feature type="transmembrane region" description="Helical" evidence="1">
    <location>
        <begin position="96"/>
        <end position="115"/>
    </location>
</feature>
<dbReference type="Proteomes" id="UP000601099">
    <property type="component" value="Unassembled WGS sequence"/>
</dbReference>
<dbReference type="Pfam" id="PF10002">
    <property type="entry name" value="DUF2243"/>
    <property type="match status" value="1"/>
</dbReference>
<comment type="caution">
    <text evidence="2">The sequence shown here is derived from an EMBL/GenBank/DDBJ whole genome shotgun (WGS) entry which is preliminary data.</text>
</comment>
<feature type="transmembrane region" description="Helical" evidence="1">
    <location>
        <begin position="135"/>
        <end position="154"/>
    </location>
</feature>
<evidence type="ECO:0000313" key="3">
    <source>
        <dbReference type="Proteomes" id="UP000601099"/>
    </source>
</evidence>
<organism evidence="2 3">
    <name type="scientific">Hymenobacter guriensis</name>
    <dbReference type="NCBI Taxonomy" id="2793065"/>
    <lineage>
        <taxon>Bacteria</taxon>
        <taxon>Pseudomonadati</taxon>
        <taxon>Bacteroidota</taxon>
        <taxon>Cytophagia</taxon>
        <taxon>Cytophagales</taxon>
        <taxon>Hymenobacteraceae</taxon>
        <taxon>Hymenobacter</taxon>
    </lineage>
</organism>
<reference evidence="2 3" key="1">
    <citation type="submission" date="2020-11" db="EMBL/GenBank/DDBJ databases">
        <title>Hymenobacter sp.</title>
        <authorList>
            <person name="Kim M.K."/>
        </authorList>
    </citation>
    <scope>NUCLEOTIDE SEQUENCE [LARGE SCALE GENOMIC DNA]</scope>
    <source>
        <strain evidence="2 3">BT594</strain>
    </source>
</reference>
<accession>A0ABS0L461</accession>
<gene>
    <name evidence="2" type="ORF">I5L79_11435</name>
</gene>
<evidence type="ECO:0000256" key="1">
    <source>
        <dbReference type="SAM" id="Phobius"/>
    </source>
</evidence>
<keyword evidence="1" id="KW-1133">Transmembrane helix</keyword>
<dbReference type="InterPro" id="IPR018719">
    <property type="entry name" value="DUF2243_membrane"/>
</dbReference>
<sequence>MTNTASELVHRGPLLAAGILLGAGLGGFVDGIVLHQILQWHNMLSNQLPPDNLINAKVNMYWDGVFHAAVWVMTAVGLRLLWAAGCRADVPWSGRTLVGGLLLGWGLFNVVEGIINHTLLGLHHVNEYTADKLPWDMAFLGFGALLLLAGCLLVQAGRHDTAVRGTRKP</sequence>
<keyword evidence="3" id="KW-1185">Reference proteome</keyword>
<feature type="transmembrane region" description="Helical" evidence="1">
    <location>
        <begin position="12"/>
        <end position="38"/>
    </location>
</feature>
<dbReference type="RefSeq" id="WP_196955190.1">
    <property type="nucleotide sequence ID" value="NZ_JADWYK010000006.1"/>
</dbReference>
<keyword evidence="1" id="KW-0812">Transmembrane</keyword>
<feature type="transmembrane region" description="Helical" evidence="1">
    <location>
        <begin position="65"/>
        <end position="84"/>
    </location>
</feature>
<proteinExistence type="predicted"/>
<dbReference type="EMBL" id="JADWYK010000006">
    <property type="protein sequence ID" value="MBG8554162.1"/>
    <property type="molecule type" value="Genomic_DNA"/>
</dbReference>